<feature type="non-terminal residue" evidence="2">
    <location>
        <position position="319"/>
    </location>
</feature>
<gene>
    <name evidence="2" type="ORF">ALEPTO_LOCUS12880</name>
</gene>
<evidence type="ECO:0000313" key="3">
    <source>
        <dbReference type="Proteomes" id="UP000789508"/>
    </source>
</evidence>
<reference evidence="2" key="1">
    <citation type="submission" date="2021-06" db="EMBL/GenBank/DDBJ databases">
        <authorList>
            <person name="Kallberg Y."/>
            <person name="Tangrot J."/>
            <person name="Rosling A."/>
        </authorList>
    </citation>
    <scope>NUCLEOTIDE SEQUENCE</scope>
    <source>
        <strain evidence="2">FL130A</strain>
    </source>
</reference>
<keyword evidence="3" id="KW-1185">Reference proteome</keyword>
<dbReference type="AlphaFoldDB" id="A0A9N9ILA8"/>
<dbReference type="EMBL" id="CAJVPS010034186">
    <property type="protein sequence ID" value="CAG8738804.1"/>
    <property type="molecule type" value="Genomic_DNA"/>
</dbReference>
<dbReference type="Proteomes" id="UP000789508">
    <property type="component" value="Unassembled WGS sequence"/>
</dbReference>
<proteinExistence type="predicted"/>
<comment type="caution">
    <text evidence="2">The sequence shown here is derived from an EMBL/GenBank/DDBJ whole genome shotgun (WGS) entry which is preliminary data.</text>
</comment>
<evidence type="ECO:0000313" key="2">
    <source>
        <dbReference type="EMBL" id="CAG8738804.1"/>
    </source>
</evidence>
<dbReference type="Pfam" id="PF20168">
    <property type="entry name" value="PDS5"/>
    <property type="match status" value="1"/>
</dbReference>
<dbReference type="SUPFAM" id="SSF48371">
    <property type="entry name" value="ARM repeat"/>
    <property type="match status" value="1"/>
</dbReference>
<evidence type="ECO:0000256" key="1">
    <source>
        <dbReference type="SAM" id="MobiDB-lite"/>
    </source>
</evidence>
<feature type="region of interest" description="Disordered" evidence="1">
    <location>
        <begin position="123"/>
        <end position="157"/>
    </location>
</feature>
<accession>A0A9N9ILA8</accession>
<organism evidence="2 3">
    <name type="scientific">Ambispora leptoticha</name>
    <dbReference type="NCBI Taxonomy" id="144679"/>
    <lineage>
        <taxon>Eukaryota</taxon>
        <taxon>Fungi</taxon>
        <taxon>Fungi incertae sedis</taxon>
        <taxon>Mucoromycota</taxon>
        <taxon>Glomeromycotina</taxon>
        <taxon>Glomeromycetes</taxon>
        <taxon>Archaeosporales</taxon>
        <taxon>Ambisporaceae</taxon>
        <taxon>Ambispora</taxon>
    </lineage>
</organism>
<protein>
    <submittedName>
        <fullName evidence="2">10252_t:CDS:1</fullName>
    </submittedName>
</protein>
<feature type="non-terminal residue" evidence="2">
    <location>
        <position position="1"/>
    </location>
</feature>
<dbReference type="InterPro" id="IPR016024">
    <property type="entry name" value="ARM-type_fold"/>
</dbReference>
<name>A0A9N9ILA8_9GLOM</name>
<sequence length="319" mass="36466">GDEGRENNEQFSILLEQLIKRIANKLPDPQKSANQLSNFTKIGDPQLYKLIKDCMDSQSDYKTVKKSQKEALKKIEQVSSSLYETFLIILRRISLTIINKDLIPLLMHKMNTIMSIDSISQTNENKSTNENNDKDSVSQNNNSESTSQNNKNNENESINQQNSNMVKAAHDLLKEISLRFPALYRSHIGELTQLLAEDANELLIEDSLEALSQFSKKYPNETPQDSICKRRLIKYALEGSQQQAKYAAIVLGQMHDKYQIFTGLLRKIVPNLSHDSPNLLSHLSVLSELALYSSSKYEEESEAITEFIIKELIYTNRYQ</sequence>
<feature type="compositionally biased region" description="Low complexity" evidence="1">
    <location>
        <begin position="137"/>
        <end position="157"/>
    </location>
</feature>
<dbReference type="OrthoDB" id="200660at2759"/>